<feature type="signal peptide" evidence="1">
    <location>
        <begin position="1"/>
        <end position="19"/>
    </location>
</feature>
<evidence type="ECO:0000313" key="3">
    <source>
        <dbReference type="EMBL" id="MBK3519375.1"/>
    </source>
</evidence>
<dbReference type="EMBL" id="JAENRR010000064">
    <property type="protein sequence ID" value="MBK3519375.1"/>
    <property type="molecule type" value="Genomic_DNA"/>
</dbReference>
<dbReference type="Pfam" id="PF03572">
    <property type="entry name" value="Peptidase_S41"/>
    <property type="match status" value="1"/>
</dbReference>
<dbReference type="RefSeq" id="WP_200466594.1">
    <property type="nucleotide sequence ID" value="NZ_JAENRR010000064.1"/>
</dbReference>
<comment type="caution">
    <text evidence="3">The sequence shown here is derived from an EMBL/GenBank/DDBJ whole genome shotgun (WGS) entry which is preliminary data.</text>
</comment>
<dbReference type="Gene3D" id="3.30.750.44">
    <property type="match status" value="1"/>
</dbReference>
<feature type="domain" description="Tail specific protease" evidence="2">
    <location>
        <begin position="649"/>
        <end position="735"/>
    </location>
</feature>
<name>A0ABS1HPI2_9BACT</name>
<dbReference type="Gene3D" id="3.90.226.10">
    <property type="entry name" value="2-enoyl-CoA Hydratase, Chain A, domain 1"/>
    <property type="match status" value="1"/>
</dbReference>
<evidence type="ECO:0000313" key="4">
    <source>
        <dbReference type="Proteomes" id="UP000605676"/>
    </source>
</evidence>
<keyword evidence="4" id="KW-1185">Reference proteome</keyword>
<evidence type="ECO:0000259" key="2">
    <source>
        <dbReference type="Pfam" id="PF03572"/>
    </source>
</evidence>
<proteinExistence type="predicted"/>
<dbReference type="InterPro" id="IPR005151">
    <property type="entry name" value="Tail-specific_protease"/>
</dbReference>
<dbReference type="SUPFAM" id="SSF52096">
    <property type="entry name" value="ClpP/crotonase"/>
    <property type="match status" value="1"/>
</dbReference>
<protein>
    <recommendedName>
        <fullName evidence="2">Tail specific protease domain-containing protein</fullName>
    </recommendedName>
</protein>
<dbReference type="InterPro" id="IPR029045">
    <property type="entry name" value="ClpP/crotonase-like_dom_sf"/>
</dbReference>
<evidence type="ECO:0000256" key="1">
    <source>
        <dbReference type="SAM" id="SignalP"/>
    </source>
</evidence>
<dbReference type="Proteomes" id="UP000605676">
    <property type="component" value="Unassembled WGS sequence"/>
</dbReference>
<gene>
    <name evidence="3" type="ORF">JIV24_18655</name>
</gene>
<accession>A0ABS1HPI2</accession>
<organism evidence="3 4">
    <name type="scientific">Carboxylicivirga marina</name>
    <dbReference type="NCBI Taxonomy" id="2800988"/>
    <lineage>
        <taxon>Bacteria</taxon>
        <taxon>Pseudomonadati</taxon>
        <taxon>Bacteroidota</taxon>
        <taxon>Bacteroidia</taxon>
        <taxon>Marinilabiliales</taxon>
        <taxon>Marinilabiliaceae</taxon>
        <taxon>Carboxylicivirga</taxon>
    </lineage>
</organism>
<keyword evidence="1" id="KW-0732">Signal</keyword>
<sequence length="758" mass="85705">MKTKLVLLLSVLSLQFCTAQNSQTIKNLQAFTRAYGYVKYFHPSDEAFAVDWNKFSAYGAAEVEKCKNNEELVEALNKVFLPIAPTIKFGLSDNKTPYKAEQITPENIKDYKQVYWQHQGVGFNTLYANKKSNPYQSVRVNKKAEVDKSAEFGNLMTWIKPKDLRGKEFKYEGWARLEDGSEGQGQPWIRVDLGKRKVGFFNNSRNNPITDSKWTKFEIEGRVDSTAQGIVIGCFLLGKGTLYVDNIKLSYKEDNAWIEFPVTNKDFETEGLKTNGKSDAKWRGLGDGYAIKIQSKDKQSGSKAVKIQYEGETSVNKGEQLFDCKPEVGEIIEEEITDGVYCQIPLLVFGNKTETYPPADKQSLEKLSSQVSKIKESPDDLYVRIGNIVNTYNLFKHFYPYFDVVDVNWEAELLSALKQSYADKNGEDHQNTLLRFTAKLRDGHVNVGSKYNYNHIPPILWEWVEGKLIITHVKDKSLPFKRGDVVESIDGKAPSDYFANTHSLISAANEGWLNYKAINKSLAGKKGSTITIGLNSREHVLTRAYSKDEVLKSGDVKTDKYRFYNDSSIVYLNLDIIEMDTINELMSALEKSSAIICDLRGYPNSNHALISHLLKDDDTSDAWMQVPQIIYPDYKNVCSYEKHGWFIKTQKPYLGDKQVIFIIDGQAISYAESYLGFIEGYDLATIVGQPSAGTNGNVNPFEINGAYRISWTGMKVLKHDGSQHHGIGIIPDVRVEKTIEGVRDGIDEFLEKALELAE</sequence>
<dbReference type="Gene3D" id="2.60.120.260">
    <property type="entry name" value="Galactose-binding domain-like"/>
    <property type="match status" value="1"/>
</dbReference>
<reference evidence="3 4" key="1">
    <citation type="submission" date="2021-01" db="EMBL/GenBank/DDBJ databases">
        <title>Carboxyliciviraga sp.nov., isolated from coastal sediments.</title>
        <authorList>
            <person name="Lu D."/>
            <person name="Zhang T."/>
        </authorList>
    </citation>
    <scope>NUCLEOTIDE SEQUENCE [LARGE SCALE GENOMIC DNA]</scope>
    <source>
        <strain evidence="3 4">N1Y132</strain>
    </source>
</reference>
<feature type="chain" id="PRO_5045834284" description="Tail specific protease domain-containing protein" evidence="1">
    <location>
        <begin position="20"/>
        <end position="758"/>
    </location>
</feature>